<sequence length="211" mass="24327">MPESLTEYLNIVNAKVDVRVTSKRRSPLSTSRRRVPINHAVNACANDCTMVYACIYEKSIRRFRGAKSFWNIIIHNSRLASSFVPLADVSFEHFCIYHIDYFHNRGPGIQRTFDTEVVFDGRIPELTICGRSWHDVLGYGRSLIFRRQSLIRAHASTAEFDPRPFFMFMEPGLVDIIQDGMRTPCNCADVRTACVERGIDVEEYKARSVRR</sequence>
<dbReference type="Proteomes" id="UP000294933">
    <property type="component" value="Unassembled WGS sequence"/>
</dbReference>
<dbReference type="AlphaFoldDB" id="A0A4Y7PVR2"/>
<keyword evidence="2" id="KW-1185">Reference proteome</keyword>
<proteinExistence type="predicted"/>
<evidence type="ECO:0000313" key="1">
    <source>
        <dbReference type="EMBL" id="TDL19126.1"/>
    </source>
</evidence>
<organism evidence="1 2">
    <name type="scientific">Rickenella mellea</name>
    <dbReference type="NCBI Taxonomy" id="50990"/>
    <lineage>
        <taxon>Eukaryota</taxon>
        <taxon>Fungi</taxon>
        <taxon>Dikarya</taxon>
        <taxon>Basidiomycota</taxon>
        <taxon>Agaricomycotina</taxon>
        <taxon>Agaricomycetes</taxon>
        <taxon>Hymenochaetales</taxon>
        <taxon>Rickenellaceae</taxon>
        <taxon>Rickenella</taxon>
    </lineage>
</organism>
<gene>
    <name evidence="1" type="ORF">BD410DRAFT_450928</name>
</gene>
<evidence type="ECO:0000313" key="2">
    <source>
        <dbReference type="Proteomes" id="UP000294933"/>
    </source>
</evidence>
<name>A0A4Y7PVR2_9AGAM</name>
<dbReference type="EMBL" id="ML170200">
    <property type="protein sequence ID" value="TDL19126.1"/>
    <property type="molecule type" value="Genomic_DNA"/>
</dbReference>
<reference evidence="1 2" key="1">
    <citation type="submission" date="2018-06" db="EMBL/GenBank/DDBJ databases">
        <title>A transcriptomic atlas of mushroom development highlights an independent origin of complex multicellularity.</title>
        <authorList>
            <consortium name="DOE Joint Genome Institute"/>
            <person name="Krizsan K."/>
            <person name="Almasi E."/>
            <person name="Merenyi Z."/>
            <person name="Sahu N."/>
            <person name="Viragh M."/>
            <person name="Koszo T."/>
            <person name="Mondo S."/>
            <person name="Kiss B."/>
            <person name="Balint B."/>
            <person name="Kues U."/>
            <person name="Barry K."/>
            <person name="Hegedus J.C."/>
            <person name="Henrissat B."/>
            <person name="Johnson J."/>
            <person name="Lipzen A."/>
            <person name="Ohm R."/>
            <person name="Nagy I."/>
            <person name="Pangilinan J."/>
            <person name="Yan J."/>
            <person name="Xiong Y."/>
            <person name="Grigoriev I.V."/>
            <person name="Hibbett D.S."/>
            <person name="Nagy L.G."/>
        </authorList>
    </citation>
    <scope>NUCLEOTIDE SEQUENCE [LARGE SCALE GENOMIC DNA]</scope>
    <source>
        <strain evidence="1 2">SZMC22713</strain>
    </source>
</reference>
<dbReference type="VEuPathDB" id="FungiDB:BD410DRAFT_450928"/>
<protein>
    <submittedName>
        <fullName evidence="1">Uncharacterized protein</fullName>
    </submittedName>
</protein>
<accession>A0A4Y7PVR2</accession>